<dbReference type="InterPro" id="IPR013830">
    <property type="entry name" value="SGNH_hydro"/>
</dbReference>
<dbReference type="GO" id="GO:0016788">
    <property type="term" value="F:hydrolase activity, acting on ester bonds"/>
    <property type="evidence" value="ECO:0007669"/>
    <property type="project" value="UniProtKB-ARBA"/>
</dbReference>
<evidence type="ECO:0000313" key="4">
    <source>
        <dbReference type="Proteomes" id="UP001238334"/>
    </source>
</evidence>
<sequence>MQVRRKALLLPEPEGERTGANGSGPALRLLITGDSSAAGVGADTQSEALSGQLVQQLSRRRAVTWRLEAATGHTTRDAISRLRPLQGQTFDCAVIALGVNDVTRATSVSRFLASQSELWTLLKQQFGVRHILSSGVPPIQHFPLLPQPLAWVLGRHAARLDAGLGELADGHGNVTHIPLTLPQDPALAAPDGFHPNPAAYALWAENLARHIP</sequence>
<keyword evidence="3" id="KW-0378">Hydrolase</keyword>
<dbReference type="AlphaFoldDB" id="A0A9Y2L1K0"/>
<reference evidence="3 4" key="1">
    <citation type="submission" date="2023-06" db="EMBL/GenBank/DDBJ databases">
        <title>Parasedimentitalea psychrophila sp. nov., a psychrophilic bacterium isolated from deep-sea sediment.</title>
        <authorList>
            <person name="Li A."/>
        </authorList>
    </citation>
    <scope>NUCLEOTIDE SEQUENCE [LARGE SCALE GENOMIC DNA]</scope>
    <source>
        <strain evidence="3 4">QS115</strain>
    </source>
</reference>
<proteinExistence type="predicted"/>
<feature type="region of interest" description="Disordered" evidence="1">
    <location>
        <begin position="1"/>
        <end position="24"/>
    </location>
</feature>
<keyword evidence="4" id="KW-1185">Reference proteome</keyword>
<gene>
    <name evidence="3" type="ORF">QPJ95_08885</name>
</gene>
<dbReference type="EMBL" id="CP127247">
    <property type="protein sequence ID" value="WIY27011.1"/>
    <property type="molecule type" value="Genomic_DNA"/>
</dbReference>
<dbReference type="CDD" id="cd01836">
    <property type="entry name" value="FeeA_FeeB_like"/>
    <property type="match status" value="1"/>
</dbReference>
<protein>
    <submittedName>
        <fullName evidence="3">SGNH/GDSL hydrolase family protein</fullName>
    </submittedName>
</protein>
<dbReference type="Gene3D" id="3.40.50.1110">
    <property type="entry name" value="SGNH hydrolase"/>
    <property type="match status" value="1"/>
</dbReference>
<evidence type="ECO:0000259" key="2">
    <source>
        <dbReference type="Pfam" id="PF13472"/>
    </source>
</evidence>
<dbReference type="RefSeq" id="WP_270917453.1">
    <property type="nucleotide sequence ID" value="NZ_CP127247.1"/>
</dbReference>
<dbReference type="InterPro" id="IPR036514">
    <property type="entry name" value="SGNH_hydro_sf"/>
</dbReference>
<evidence type="ECO:0000313" key="3">
    <source>
        <dbReference type="EMBL" id="WIY27011.1"/>
    </source>
</evidence>
<dbReference type="KEGG" id="ppso:QPJ95_08885"/>
<organism evidence="3 4">
    <name type="scientific">Parasedimentitalea psychrophila</name>
    <dbReference type="NCBI Taxonomy" id="2997337"/>
    <lineage>
        <taxon>Bacteria</taxon>
        <taxon>Pseudomonadati</taxon>
        <taxon>Pseudomonadota</taxon>
        <taxon>Alphaproteobacteria</taxon>
        <taxon>Rhodobacterales</taxon>
        <taxon>Paracoccaceae</taxon>
        <taxon>Parasedimentitalea</taxon>
    </lineage>
</organism>
<dbReference type="Proteomes" id="UP001238334">
    <property type="component" value="Chromosome"/>
</dbReference>
<evidence type="ECO:0000256" key="1">
    <source>
        <dbReference type="SAM" id="MobiDB-lite"/>
    </source>
</evidence>
<name>A0A9Y2L1K0_9RHOB</name>
<dbReference type="SUPFAM" id="SSF52266">
    <property type="entry name" value="SGNH hydrolase"/>
    <property type="match status" value="1"/>
</dbReference>
<dbReference type="Pfam" id="PF13472">
    <property type="entry name" value="Lipase_GDSL_2"/>
    <property type="match status" value="1"/>
</dbReference>
<feature type="domain" description="SGNH hydrolase-type esterase" evidence="2">
    <location>
        <begin position="33"/>
        <end position="202"/>
    </location>
</feature>
<accession>A0A9Y2L1K0</accession>